<gene>
    <name evidence="3" type="ORF">LOTGIDRAFT_165375</name>
</gene>
<dbReference type="GeneID" id="20240017"/>
<evidence type="ECO:0000256" key="1">
    <source>
        <dbReference type="SAM" id="MobiDB-lite"/>
    </source>
</evidence>
<keyword evidence="2" id="KW-1133">Transmembrane helix</keyword>
<dbReference type="RefSeq" id="XP_009060641.1">
    <property type="nucleotide sequence ID" value="XM_009062393.1"/>
</dbReference>
<dbReference type="CTD" id="20240017"/>
<keyword evidence="2" id="KW-0812">Transmembrane</keyword>
<accession>V3ZW40</accession>
<keyword evidence="4" id="KW-1185">Reference proteome</keyword>
<organism evidence="3 4">
    <name type="scientific">Lottia gigantea</name>
    <name type="common">Giant owl limpet</name>
    <dbReference type="NCBI Taxonomy" id="225164"/>
    <lineage>
        <taxon>Eukaryota</taxon>
        <taxon>Metazoa</taxon>
        <taxon>Spiralia</taxon>
        <taxon>Lophotrochozoa</taxon>
        <taxon>Mollusca</taxon>
        <taxon>Gastropoda</taxon>
        <taxon>Patellogastropoda</taxon>
        <taxon>Lottioidea</taxon>
        <taxon>Lottiidae</taxon>
        <taxon>Lottia</taxon>
    </lineage>
</organism>
<feature type="compositionally biased region" description="Low complexity" evidence="1">
    <location>
        <begin position="31"/>
        <end position="43"/>
    </location>
</feature>
<keyword evidence="2" id="KW-0472">Membrane</keyword>
<proteinExistence type="predicted"/>
<dbReference type="KEGG" id="lgi:LOTGIDRAFT_165375"/>
<dbReference type="HOGENOM" id="CLU_1027749_0_0_1"/>
<dbReference type="Proteomes" id="UP000030746">
    <property type="component" value="Unassembled WGS sequence"/>
</dbReference>
<feature type="transmembrane region" description="Helical" evidence="2">
    <location>
        <begin position="77"/>
        <end position="98"/>
    </location>
</feature>
<evidence type="ECO:0000313" key="3">
    <source>
        <dbReference type="EMBL" id="ESO88592.1"/>
    </source>
</evidence>
<reference evidence="3 4" key="1">
    <citation type="journal article" date="2013" name="Nature">
        <title>Insights into bilaterian evolution from three spiralian genomes.</title>
        <authorList>
            <person name="Simakov O."/>
            <person name="Marletaz F."/>
            <person name="Cho S.J."/>
            <person name="Edsinger-Gonzales E."/>
            <person name="Havlak P."/>
            <person name="Hellsten U."/>
            <person name="Kuo D.H."/>
            <person name="Larsson T."/>
            <person name="Lv J."/>
            <person name="Arendt D."/>
            <person name="Savage R."/>
            <person name="Osoegawa K."/>
            <person name="de Jong P."/>
            <person name="Grimwood J."/>
            <person name="Chapman J.A."/>
            <person name="Shapiro H."/>
            <person name="Aerts A."/>
            <person name="Otillar R.P."/>
            <person name="Terry A.Y."/>
            <person name="Boore J.L."/>
            <person name="Grigoriev I.V."/>
            <person name="Lindberg D.R."/>
            <person name="Seaver E.C."/>
            <person name="Weisblat D.A."/>
            <person name="Putnam N.H."/>
            <person name="Rokhsar D.S."/>
        </authorList>
    </citation>
    <scope>NUCLEOTIDE SEQUENCE [LARGE SCALE GENOMIC DNA]</scope>
</reference>
<evidence type="ECO:0000313" key="4">
    <source>
        <dbReference type="Proteomes" id="UP000030746"/>
    </source>
</evidence>
<evidence type="ECO:0000256" key="2">
    <source>
        <dbReference type="SAM" id="Phobius"/>
    </source>
</evidence>
<feature type="transmembrane region" description="Helical" evidence="2">
    <location>
        <begin position="7"/>
        <end position="25"/>
    </location>
</feature>
<dbReference type="EMBL" id="KB202656">
    <property type="protein sequence ID" value="ESO88592.1"/>
    <property type="molecule type" value="Genomic_DNA"/>
</dbReference>
<dbReference type="AlphaFoldDB" id="V3ZW40"/>
<feature type="region of interest" description="Disordered" evidence="1">
    <location>
        <begin position="31"/>
        <end position="64"/>
    </location>
</feature>
<sequence>MDTLEKIYQILGLLLVYVNSILSATTGTSAVSSSTDIAGTTPSSGGGGGGGDPADPNTSTTTETVYTDFFDDPHNQATYIVLPVIILVYGGCASIYCIDKCRKSCKKRARRKQQEQMMGSRAFLQQDEEIEQNTFENKAYDPDDHGRHNHIEEYKKNDIGNKLVYPEKSMTPTDPYELEAAHAKPMLQHGAQKMGYNIMPLPNSTEDPVVNSNIDTHLKNAFAMIEHAARDIKMQQALEMRSCPDRYPKQHENKTEIPNKGGYKKKYYIAT</sequence>
<name>V3ZW40_LOTGI</name>
<dbReference type="OrthoDB" id="6106829at2759"/>
<protein>
    <submittedName>
        <fullName evidence="3">Uncharacterized protein</fullName>
    </submittedName>
</protein>
<dbReference type="OMA" id="TESATMA"/>